<dbReference type="AlphaFoldDB" id="A0ABD5IWG1"/>
<dbReference type="Proteomes" id="UP001339962">
    <property type="component" value="Unassembled WGS sequence"/>
</dbReference>
<dbReference type="Proteomes" id="UP001213979">
    <property type="component" value="Unassembled WGS sequence"/>
</dbReference>
<dbReference type="Gene3D" id="3.20.80.10">
    <property type="entry name" value="Regulatory factor, effector binding domain"/>
    <property type="match status" value="1"/>
</dbReference>
<dbReference type="EMBL" id="JARTLI010000014">
    <property type="protein sequence ID" value="MED5052149.1"/>
    <property type="molecule type" value="Genomic_DNA"/>
</dbReference>
<dbReference type="SMART" id="SM00342">
    <property type="entry name" value="HTH_ARAC"/>
    <property type="match status" value="1"/>
</dbReference>
<dbReference type="SUPFAM" id="SSF46689">
    <property type="entry name" value="Homeodomain-like"/>
    <property type="match status" value="2"/>
</dbReference>
<feature type="domain" description="HTH araC/xylS-type" evidence="3">
    <location>
        <begin position="10"/>
        <end position="108"/>
    </location>
</feature>
<dbReference type="PROSITE" id="PS01124">
    <property type="entry name" value="HTH_ARAC_FAMILY_2"/>
    <property type="match status" value="1"/>
</dbReference>
<evidence type="ECO:0000313" key="6">
    <source>
        <dbReference type="Proteomes" id="UP001213979"/>
    </source>
</evidence>
<evidence type="ECO:0000256" key="1">
    <source>
        <dbReference type="ARBA" id="ARBA00023015"/>
    </source>
</evidence>
<dbReference type="InterPro" id="IPR018060">
    <property type="entry name" value="HTH_AraC"/>
</dbReference>
<dbReference type="InterPro" id="IPR010499">
    <property type="entry name" value="AraC_E-bd"/>
</dbReference>
<reference evidence="4 6" key="1">
    <citation type="submission" date="2023-01" db="EMBL/GenBank/DDBJ databases">
        <title>Genome-based reclassification of Anoxybacillus geothermalis as a later heterotypic synonym of Anoxybacillus rupiensis.</title>
        <authorList>
            <person name="Inan Bektas K."/>
            <person name="Canakci S."/>
            <person name="Belduz A.A."/>
            <person name="Guler H.H."/>
        </authorList>
    </citation>
    <scope>NUCLEOTIDE SEQUENCE [LARGE SCALE GENOMIC DNA]</scope>
    <source>
        <strain evidence="4 6">DSM 17127</strain>
    </source>
</reference>
<dbReference type="InterPro" id="IPR009057">
    <property type="entry name" value="Homeodomain-like_sf"/>
</dbReference>
<sequence length="307" mass="35922">MRRDYYERIERAVKYIHDHYDEPIHLDTLANVSHFSKYHFNRIFTSIVGMTPMSYVKKIRLQKSVYYLTETTKSILEISNLCGFGSVSNFNAAFKQHFHMVPSDVRKKHQNRNISLDISKNQEEWSAPIRYTYANHHLLRRIWSMNIMIKELPDYEVAFVRHVGSYLETYYAWNQLNEWANRNGLYPPEHDFIGISLDDPLVVEEFACRYDACVTLPTGFKGDEDPDIQYKTIPGGLYALYQFYDTIDKLAIAYQSLFGQWLPNSEYDADDRPCLEFCMNNPETDPEGKCKVHLYVPIKERGSSSGG</sequence>
<dbReference type="Pfam" id="PF06445">
    <property type="entry name" value="GyrI-like"/>
    <property type="match status" value="1"/>
</dbReference>
<keyword evidence="2" id="KW-0804">Transcription</keyword>
<accession>A0ABD5IWG1</accession>
<dbReference type="RefSeq" id="WP_082741640.1">
    <property type="nucleotide sequence ID" value="NZ_JAGUQN010000003.1"/>
</dbReference>
<dbReference type="Pfam" id="PF12833">
    <property type="entry name" value="HTH_18"/>
    <property type="match status" value="1"/>
</dbReference>
<protein>
    <submittedName>
        <fullName evidence="5">AraC family transcriptional regulator</fullName>
    </submittedName>
</protein>
<reference evidence="5 7" key="2">
    <citation type="submission" date="2023-03" db="EMBL/GenBank/DDBJ databases">
        <title>Bacillus Genome Sequencing.</title>
        <authorList>
            <person name="Dunlap C."/>
        </authorList>
    </citation>
    <scope>NUCLEOTIDE SEQUENCE [LARGE SCALE GENOMIC DNA]</scope>
    <source>
        <strain evidence="5 7">NRS-38</strain>
    </source>
</reference>
<evidence type="ECO:0000313" key="7">
    <source>
        <dbReference type="Proteomes" id="UP001339962"/>
    </source>
</evidence>
<dbReference type="InterPro" id="IPR050908">
    <property type="entry name" value="SmbC-like"/>
</dbReference>
<evidence type="ECO:0000313" key="5">
    <source>
        <dbReference type="EMBL" id="MED5052149.1"/>
    </source>
</evidence>
<dbReference type="PANTHER" id="PTHR40055">
    <property type="entry name" value="TRANSCRIPTIONAL REGULATOR YGIV-RELATED"/>
    <property type="match status" value="1"/>
</dbReference>
<proteinExistence type="predicted"/>
<dbReference type="InterPro" id="IPR011256">
    <property type="entry name" value="Reg_factor_effector_dom_sf"/>
</dbReference>
<dbReference type="EMBL" id="JAQOTG010000009">
    <property type="protein sequence ID" value="MDE8564285.1"/>
    <property type="molecule type" value="Genomic_DNA"/>
</dbReference>
<dbReference type="InterPro" id="IPR029442">
    <property type="entry name" value="GyrI-like"/>
</dbReference>
<comment type="caution">
    <text evidence="5">The sequence shown here is derived from an EMBL/GenBank/DDBJ whole genome shotgun (WGS) entry which is preliminary data.</text>
</comment>
<dbReference type="SUPFAM" id="SSF55136">
    <property type="entry name" value="Probable bacterial effector-binding domain"/>
    <property type="match status" value="1"/>
</dbReference>
<organism evidence="5 7">
    <name type="scientific">Anoxybacteroides rupiense</name>
    <dbReference type="NCBI Taxonomy" id="311460"/>
    <lineage>
        <taxon>Bacteria</taxon>
        <taxon>Bacillati</taxon>
        <taxon>Bacillota</taxon>
        <taxon>Bacilli</taxon>
        <taxon>Bacillales</taxon>
        <taxon>Anoxybacillaceae</taxon>
        <taxon>Anoxybacteroides</taxon>
    </lineage>
</organism>
<gene>
    <name evidence="5" type="ORF">P9850_09815</name>
    <name evidence="4" type="ORF">PNH38_10390</name>
</gene>
<dbReference type="SMART" id="SM00871">
    <property type="entry name" value="AraC_E_bind"/>
    <property type="match status" value="1"/>
</dbReference>
<dbReference type="Gene3D" id="1.10.10.60">
    <property type="entry name" value="Homeodomain-like"/>
    <property type="match status" value="2"/>
</dbReference>
<evidence type="ECO:0000256" key="2">
    <source>
        <dbReference type="ARBA" id="ARBA00023163"/>
    </source>
</evidence>
<keyword evidence="6" id="KW-1185">Reference proteome</keyword>
<evidence type="ECO:0000259" key="3">
    <source>
        <dbReference type="PROSITE" id="PS01124"/>
    </source>
</evidence>
<name>A0ABD5IWG1_9BACL</name>
<keyword evidence="1" id="KW-0805">Transcription regulation</keyword>
<dbReference type="PANTHER" id="PTHR40055:SF1">
    <property type="entry name" value="TRANSCRIPTIONAL REGULATOR YGIV-RELATED"/>
    <property type="match status" value="1"/>
</dbReference>
<evidence type="ECO:0000313" key="4">
    <source>
        <dbReference type="EMBL" id="MDE8564285.1"/>
    </source>
</evidence>